<dbReference type="EMBL" id="MLCF01000019">
    <property type="protein sequence ID" value="OIV38542.1"/>
    <property type="molecule type" value="Genomic_DNA"/>
</dbReference>
<protein>
    <submittedName>
        <fullName evidence="1">Uncharacterized protein</fullName>
    </submittedName>
</protein>
<accession>A0A1J7BIS9</accession>
<dbReference type="Proteomes" id="UP000243342">
    <property type="component" value="Unassembled WGS sequence"/>
</dbReference>
<reference evidence="1 2" key="1">
    <citation type="submission" date="2016-10" db="EMBL/GenBank/DDBJ databases">
        <title>Genome sequence of Streptomyces gilvigriseus MUSC 26.</title>
        <authorList>
            <person name="Lee L.-H."/>
            <person name="Ser H.-L."/>
        </authorList>
    </citation>
    <scope>NUCLEOTIDE SEQUENCE [LARGE SCALE GENOMIC DNA]</scope>
    <source>
        <strain evidence="1 2">MUSC 26</strain>
    </source>
</reference>
<dbReference type="OrthoDB" id="4231577at2"/>
<organism evidence="1 2">
    <name type="scientific">Mangrovactinospora gilvigrisea</name>
    <dbReference type="NCBI Taxonomy" id="1428644"/>
    <lineage>
        <taxon>Bacteria</taxon>
        <taxon>Bacillati</taxon>
        <taxon>Actinomycetota</taxon>
        <taxon>Actinomycetes</taxon>
        <taxon>Kitasatosporales</taxon>
        <taxon>Streptomycetaceae</taxon>
        <taxon>Mangrovactinospora</taxon>
    </lineage>
</organism>
<sequence length="128" mass="13195">MTGESGESGRGAELLLLADGAVQRHSAESYGMDMVQEVARLLGSPNIRSTVLGENLTLWHAEAGGGSRGFFRRRSPEANALANRLASEHGSSIPVVAGPAVVSGPMLYGSPYPLDAAEADALAAYLAA</sequence>
<evidence type="ECO:0000313" key="2">
    <source>
        <dbReference type="Proteomes" id="UP000243342"/>
    </source>
</evidence>
<keyword evidence="2" id="KW-1185">Reference proteome</keyword>
<dbReference type="AlphaFoldDB" id="A0A1J7BIS9"/>
<evidence type="ECO:0000313" key="1">
    <source>
        <dbReference type="EMBL" id="OIV38542.1"/>
    </source>
</evidence>
<dbReference type="RefSeq" id="WP_071655489.1">
    <property type="nucleotide sequence ID" value="NZ_MLCF01000019.1"/>
</dbReference>
<gene>
    <name evidence="1" type="ORF">BIV57_05255</name>
</gene>
<comment type="caution">
    <text evidence="1">The sequence shown here is derived from an EMBL/GenBank/DDBJ whole genome shotgun (WGS) entry which is preliminary data.</text>
</comment>
<proteinExistence type="predicted"/>
<name>A0A1J7BIS9_9ACTN</name>